<reference evidence="1" key="1">
    <citation type="submission" date="2013-11" db="EMBL/GenBank/DDBJ databases">
        <title>The Genome Sequence of Phytophthora parasitica IAC_01/95.</title>
        <authorList>
            <consortium name="The Broad Institute Genomics Platform"/>
            <person name="Russ C."/>
            <person name="Tyler B."/>
            <person name="Panabieres F."/>
            <person name="Shan W."/>
            <person name="Tripathy S."/>
            <person name="Grunwald N."/>
            <person name="Machado M."/>
            <person name="Johnson C.S."/>
            <person name="Arredondo F."/>
            <person name="Hong C."/>
            <person name="Coffey M."/>
            <person name="Young S.K."/>
            <person name="Zeng Q."/>
            <person name="Gargeya S."/>
            <person name="Fitzgerald M."/>
            <person name="Abouelleil A."/>
            <person name="Alvarado L."/>
            <person name="Chapman S.B."/>
            <person name="Gainer-Dewar J."/>
            <person name="Goldberg J."/>
            <person name="Griggs A."/>
            <person name="Gujja S."/>
            <person name="Hansen M."/>
            <person name="Howarth C."/>
            <person name="Imamovic A."/>
            <person name="Ireland A."/>
            <person name="Larimer J."/>
            <person name="McCowan C."/>
            <person name="Murphy C."/>
            <person name="Pearson M."/>
            <person name="Poon T.W."/>
            <person name="Priest M."/>
            <person name="Roberts A."/>
            <person name="Saif S."/>
            <person name="Shea T."/>
            <person name="Sykes S."/>
            <person name="Wortman J."/>
            <person name="Nusbaum C."/>
            <person name="Birren B."/>
        </authorList>
    </citation>
    <scope>NUCLEOTIDE SEQUENCE [LARGE SCALE GENOMIC DNA]</scope>
    <source>
        <strain evidence="1">IAC_01/95</strain>
    </source>
</reference>
<feature type="non-terminal residue" evidence="1">
    <location>
        <position position="58"/>
    </location>
</feature>
<dbReference type="EMBL" id="KI693863">
    <property type="protein sequence ID" value="ETM42122.1"/>
    <property type="molecule type" value="Genomic_DNA"/>
</dbReference>
<proteinExistence type="predicted"/>
<evidence type="ECO:0000313" key="1">
    <source>
        <dbReference type="EMBL" id="ETM42122.1"/>
    </source>
</evidence>
<sequence>MEQDTEGGRLTLKDVRQGASRACTYAKKRGIVTDVVDAGEKYLLSKATKPEHEDMIRS</sequence>
<name>W2N0C2_PHYNI</name>
<gene>
    <name evidence="1" type="ORF">L914_12175</name>
</gene>
<accession>W2N0C2</accession>
<dbReference type="Proteomes" id="UP000054532">
    <property type="component" value="Unassembled WGS sequence"/>
</dbReference>
<protein>
    <submittedName>
        <fullName evidence="1">Uncharacterized protein</fullName>
    </submittedName>
</protein>
<organism evidence="1">
    <name type="scientific">Phytophthora nicotianae</name>
    <name type="common">Potato buckeye rot agent</name>
    <name type="synonym">Phytophthora parasitica</name>
    <dbReference type="NCBI Taxonomy" id="4792"/>
    <lineage>
        <taxon>Eukaryota</taxon>
        <taxon>Sar</taxon>
        <taxon>Stramenopiles</taxon>
        <taxon>Oomycota</taxon>
        <taxon>Peronosporomycetes</taxon>
        <taxon>Peronosporales</taxon>
        <taxon>Peronosporaceae</taxon>
        <taxon>Phytophthora</taxon>
    </lineage>
</organism>
<dbReference type="AlphaFoldDB" id="W2N0C2"/>